<name>A0A150SK08_SORCE</name>
<evidence type="ECO:0000259" key="1">
    <source>
        <dbReference type="Pfam" id="PF13817"/>
    </source>
</evidence>
<dbReference type="EMBL" id="JEMB01000878">
    <property type="protein sequence ID" value="KYF92793.1"/>
    <property type="molecule type" value="Genomic_DNA"/>
</dbReference>
<evidence type="ECO:0000313" key="3">
    <source>
        <dbReference type="Proteomes" id="UP000075635"/>
    </source>
</evidence>
<dbReference type="AlphaFoldDB" id="A0A150SK08"/>
<gene>
    <name evidence="2" type="ORF">BE17_44475</name>
</gene>
<proteinExistence type="predicted"/>
<dbReference type="Pfam" id="PF13817">
    <property type="entry name" value="DDE_Tnp_IS66_C"/>
    <property type="match status" value="1"/>
</dbReference>
<comment type="caution">
    <text evidence="2">The sequence shown here is derived from an EMBL/GenBank/DDBJ whole genome shotgun (WGS) entry which is preliminary data.</text>
</comment>
<sequence length="92" mass="10126">MPRVDELYDWIRKNYLFAGSERGAERLAVGYTVFETCEMHGVNPLAWATDVIEKLQAGWPKARLDELLPDAWAEARKHQAPGAKASGAAAAA</sequence>
<accession>A0A150SK08</accession>
<dbReference type="InterPro" id="IPR039552">
    <property type="entry name" value="IS66_C"/>
</dbReference>
<organism evidence="2 3">
    <name type="scientific">Sorangium cellulosum</name>
    <name type="common">Polyangium cellulosum</name>
    <dbReference type="NCBI Taxonomy" id="56"/>
    <lineage>
        <taxon>Bacteria</taxon>
        <taxon>Pseudomonadati</taxon>
        <taxon>Myxococcota</taxon>
        <taxon>Polyangia</taxon>
        <taxon>Polyangiales</taxon>
        <taxon>Polyangiaceae</taxon>
        <taxon>Sorangium</taxon>
    </lineage>
</organism>
<reference evidence="2 3" key="1">
    <citation type="submission" date="2014-02" db="EMBL/GenBank/DDBJ databases">
        <title>The small core and large imbalanced accessory genome model reveals a collaborative survival strategy of Sorangium cellulosum strains in nature.</title>
        <authorList>
            <person name="Han K."/>
            <person name="Peng R."/>
            <person name="Blom J."/>
            <person name="Li Y.-Z."/>
        </authorList>
    </citation>
    <scope>NUCLEOTIDE SEQUENCE [LARGE SCALE GENOMIC DNA]</scope>
    <source>
        <strain evidence="2 3">So0011-07</strain>
    </source>
</reference>
<feature type="domain" description="Transposase IS66 C-terminal" evidence="1">
    <location>
        <begin position="32"/>
        <end position="69"/>
    </location>
</feature>
<evidence type="ECO:0000313" key="2">
    <source>
        <dbReference type="EMBL" id="KYF92793.1"/>
    </source>
</evidence>
<protein>
    <recommendedName>
        <fullName evidence="1">Transposase IS66 C-terminal domain-containing protein</fullName>
    </recommendedName>
</protein>
<dbReference type="Proteomes" id="UP000075635">
    <property type="component" value="Unassembled WGS sequence"/>
</dbReference>